<feature type="transmembrane region" description="Helical" evidence="1">
    <location>
        <begin position="59"/>
        <end position="76"/>
    </location>
</feature>
<comment type="caution">
    <text evidence="3">The sequence shown here is derived from an EMBL/GenBank/DDBJ whole genome shotgun (WGS) entry which is preliminary data.</text>
</comment>
<dbReference type="PANTHER" id="PTHR42736:SF1">
    <property type="entry name" value="PROTEIN-GLUTAMINE GAMMA-GLUTAMYLTRANSFERASE"/>
    <property type="match status" value="1"/>
</dbReference>
<dbReference type="EMBL" id="AAVT01000002">
    <property type="protein sequence ID" value="EAW31742.1"/>
    <property type="molecule type" value="Genomic_DNA"/>
</dbReference>
<organism evidence="3 4">
    <name type="scientific">marine gamma proteobacterium HTCC2143</name>
    <dbReference type="NCBI Taxonomy" id="247633"/>
    <lineage>
        <taxon>Bacteria</taxon>
        <taxon>Pseudomonadati</taxon>
        <taxon>Pseudomonadota</taxon>
        <taxon>Gammaproteobacteria</taxon>
        <taxon>Cellvibrionales</taxon>
        <taxon>Spongiibacteraceae</taxon>
        <taxon>BD1-7 clade</taxon>
    </lineage>
</organism>
<dbReference type="SMART" id="SM00460">
    <property type="entry name" value="TGc"/>
    <property type="match status" value="1"/>
</dbReference>
<feature type="domain" description="Transglutaminase-like" evidence="2">
    <location>
        <begin position="404"/>
        <end position="475"/>
    </location>
</feature>
<dbReference type="InterPro" id="IPR002931">
    <property type="entry name" value="Transglutaminase-like"/>
</dbReference>
<keyword evidence="4" id="KW-1185">Reference proteome</keyword>
<name>A0YB12_9GAMM</name>
<proteinExistence type="predicted"/>
<dbReference type="Pfam" id="PF01841">
    <property type="entry name" value="Transglut_core"/>
    <property type="match status" value="1"/>
</dbReference>
<evidence type="ECO:0000313" key="3">
    <source>
        <dbReference type="EMBL" id="EAW31742.1"/>
    </source>
</evidence>
<feature type="transmembrane region" description="Helical" evidence="1">
    <location>
        <begin position="30"/>
        <end position="47"/>
    </location>
</feature>
<dbReference type="SUPFAM" id="SSF54001">
    <property type="entry name" value="Cysteine proteinases"/>
    <property type="match status" value="1"/>
</dbReference>
<sequence length="669" mass="76697">MSIIWQIPRNCLGWILVAQFALILPHIERLPWWVMAAYAVCASWRVMVYQGRWSLPPKMLKLVLAVLCFFGIYQTYGTMVGLEPTVALLFSGFCLKLLEVVEKRDVYVIIFLAYFVALTEFLFSQDFLVSAFIFLSILLISTALVALHQHSYDTLNLSSLKKATVIFSQALPLMAVLFIIFPRFDPLWKVPLPSHQAKTGISESMSPGDISNLSQSGELAFRVVFDGEIPARKDMYWRGLVLSEFDGRTWTQAQWKKDFLTESEKESLLGAMTNPLQYTVYQEATHQPWLFSLALAYADDKTIKAVNDFRLVRTDNIHSRIKYQVISDQEAMYGQTLSRIEKTLEVSLPRTGNERARKFAEMTYSRSTGDRDYIDKILTKFNRENYVYTLKPPLLGEDTIDEFLFDTRRGFCSHYASTFVFLMRAAGIPARVIAGYQGGEINPISDTVLVHQFDAHGWAEVWLDGDGWVRIDPTAAVAPDRIEYGLENAMAEEGSFLSDTPLSPLRYRNITWLNSVRLQMDAFGYYWSSWVLQYKGERQLQVLQSLLGEVTPWRVAALLMTVSSVVLLIVFGHLIKGRGEPKAAVYVKWYLRLCRQLEAAGYVRDASEGPIDFARRVDRSNPQWKKTLLSATRSFVRLSYEQVSQREQSLLVKQLRRDVLSIMYQLRVK</sequence>
<dbReference type="InterPro" id="IPR025403">
    <property type="entry name" value="TgpA-like_C"/>
</dbReference>
<dbReference type="InterPro" id="IPR021878">
    <property type="entry name" value="TgpA_N"/>
</dbReference>
<reference evidence="3 4" key="1">
    <citation type="journal article" date="2010" name="J. Bacteriol.">
        <title>Genome sequence of the oligotrophic marine Gammaproteobacterium HTCC2143, isolated from the Oregon Coast.</title>
        <authorList>
            <person name="Oh H.M."/>
            <person name="Kang I."/>
            <person name="Ferriera S."/>
            <person name="Giovannoni S.J."/>
            <person name="Cho J.C."/>
        </authorList>
    </citation>
    <scope>NUCLEOTIDE SEQUENCE [LARGE SCALE GENOMIC DNA]</scope>
    <source>
        <strain evidence="3 4">HTCC2143</strain>
    </source>
</reference>
<dbReference type="OrthoDB" id="9804872at2"/>
<dbReference type="eggNOG" id="COG1305">
    <property type="taxonomic scope" value="Bacteria"/>
</dbReference>
<dbReference type="PANTHER" id="PTHR42736">
    <property type="entry name" value="PROTEIN-GLUTAMINE GAMMA-GLUTAMYLTRANSFERASE"/>
    <property type="match status" value="1"/>
</dbReference>
<feature type="transmembrane region" description="Helical" evidence="1">
    <location>
        <begin position="159"/>
        <end position="181"/>
    </location>
</feature>
<dbReference type="InterPro" id="IPR052901">
    <property type="entry name" value="Bact_TGase-like"/>
</dbReference>
<feature type="transmembrane region" description="Helical" evidence="1">
    <location>
        <begin position="553"/>
        <end position="575"/>
    </location>
</feature>
<keyword evidence="1" id="KW-0472">Membrane</keyword>
<feature type="transmembrane region" description="Helical" evidence="1">
    <location>
        <begin position="105"/>
        <end position="123"/>
    </location>
</feature>
<evidence type="ECO:0000313" key="4">
    <source>
        <dbReference type="Proteomes" id="UP000004931"/>
    </source>
</evidence>
<evidence type="ECO:0000259" key="2">
    <source>
        <dbReference type="SMART" id="SM00460"/>
    </source>
</evidence>
<gene>
    <name evidence="3" type="ORF">GP2143_04810</name>
</gene>
<keyword evidence="1" id="KW-1133">Transmembrane helix</keyword>
<dbReference type="Proteomes" id="UP000004931">
    <property type="component" value="Unassembled WGS sequence"/>
</dbReference>
<dbReference type="Pfam" id="PF11992">
    <property type="entry name" value="TgpA_N"/>
    <property type="match status" value="1"/>
</dbReference>
<dbReference type="AlphaFoldDB" id="A0YB12"/>
<keyword evidence="1" id="KW-0812">Transmembrane</keyword>
<dbReference type="Gene3D" id="3.10.620.30">
    <property type="match status" value="1"/>
</dbReference>
<dbReference type="STRING" id="247633.GP2143_04810"/>
<dbReference type="InterPro" id="IPR038765">
    <property type="entry name" value="Papain-like_cys_pep_sf"/>
</dbReference>
<protein>
    <recommendedName>
        <fullName evidence="2">Transglutaminase-like domain-containing protein</fullName>
    </recommendedName>
</protein>
<evidence type="ECO:0000256" key="1">
    <source>
        <dbReference type="SAM" id="Phobius"/>
    </source>
</evidence>
<accession>A0YB12</accession>
<dbReference type="Pfam" id="PF13559">
    <property type="entry name" value="DUF4129"/>
    <property type="match status" value="1"/>
</dbReference>
<feature type="transmembrane region" description="Helical" evidence="1">
    <location>
        <begin position="129"/>
        <end position="147"/>
    </location>
</feature>